<dbReference type="KEGG" id="acz:Acaty_c2192"/>
<sequence length="271" mass="30518">MPSDELARSADRITPAKLPFDLDAGLLKKSFYELEEAFEGQQGLADLIERLAEKSAVFRDTLSARTEALSEEELETLVERMFTARRKIWPAFDAAGSAKVGAAMSDLLTGHGSLVQRMQRFEEAVPATGKAQRALRDVAAEVLHFTDPETYPLMTRWVWDQGTVSGAIREFIPGGDYLTDFPLGESPEMFEGVRVWMRDSLAELGVYRDLPYLMDVILAYQYSQYLRAMAEGFLRSDFGGQSDFTEQIRKLLGVETQRRFGGSRLKRDGLH</sequence>
<gene>
    <name evidence="1" type="ORF">Acaty_c2192</name>
</gene>
<name>A0A060A1C0_ACICK</name>
<dbReference type="EMBL" id="CP005986">
    <property type="protein sequence ID" value="AIA56046.1"/>
    <property type="molecule type" value="Genomic_DNA"/>
</dbReference>
<dbReference type="AlphaFoldDB" id="A0A060A1C0"/>
<protein>
    <submittedName>
        <fullName evidence="1">Uncharacterized protein</fullName>
    </submittedName>
</protein>
<proteinExistence type="predicted"/>
<dbReference type="eggNOG" id="ENOG5030GTU">
    <property type="taxonomic scope" value="Bacteria"/>
</dbReference>
<dbReference type="GeneID" id="92932260"/>
<dbReference type="HOGENOM" id="CLU_1025368_0_0_6"/>
<evidence type="ECO:0000313" key="1">
    <source>
        <dbReference type="EMBL" id="AIA56046.1"/>
    </source>
</evidence>
<reference evidence="1 2" key="1">
    <citation type="journal article" date="2009" name="J. Bacteriol.">
        <title>Draft genome sequence of the extremely acidophilic bacterium Acidithiobacillus caldus ATCC 51756 reveals metabolic versatility in the genus Acidithiobacillus.</title>
        <authorList>
            <person name="Valdes J."/>
            <person name="Quatrini R."/>
            <person name="Hallberg K."/>
            <person name="Dopson M."/>
            <person name="Valenzuela P.D."/>
            <person name="Holmes D.S."/>
        </authorList>
    </citation>
    <scope>NUCLEOTIDE SEQUENCE [LARGE SCALE GENOMIC DNA]</scope>
    <source>
        <strain evidence="2">ATCC 51756 / DSM 8584 / KU</strain>
    </source>
</reference>
<organism evidence="1 2">
    <name type="scientific">Acidithiobacillus caldus (strain ATCC 51756 / DSM 8584 / KU)</name>
    <dbReference type="NCBI Taxonomy" id="637389"/>
    <lineage>
        <taxon>Bacteria</taxon>
        <taxon>Pseudomonadati</taxon>
        <taxon>Pseudomonadota</taxon>
        <taxon>Acidithiobacillia</taxon>
        <taxon>Acidithiobacillales</taxon>
        <taxon>Acidithiobacillaceae</taxon>
        <taxon>Acidithiobacillus</taxon>
    </lineage>
</organism>
<dbReference type="RefSeq" id="WP_004868631.1">
    <property type="nucleotide sequence ID" value="NZ_CP005986.1"/>
</dbReference>
<dbReference type="Proteomes" id="UP000005522">
    <property type="component" value="Chromosome"/>
</dbReference>
<accession>A0A060A1C0</accession>
<evidence type="ECO:0000313" key="2">
    <source>
        <dbReference type="Proteomes" id="UP000005522"/>
    </source>
</evidence>